<gene>
    <name evidence="2" type="ORF">PYX00_002873</name>
</gene>
<protein>
    <submittedName>
        <fullName evidence="2">Uncharacterized protein</fullName>
    </submittedName>
</protein>
<accession>A0AAW2HXV4</accession>
<proteinExistence type="predicted"/>
<organism evidence="2">
    <name type="scientific">Menopon gallinae</name>
    <name type="common">poultry shaft louse</name>
    <dbReference type="NCBI Taxonomy" id="328185"/>
    <lineage>
        <taxon>Eukaryota</taxon>
        <taxon>Metazoa</taxon>
        <taxon>Ecdysozoa</taxon>
        <taxon>Arthropoda</taxon>
        <taxon>Hexapoda</taxon>
        <taxon>Insecta</taxon>
        <taxon>Pterygota</taxon>
        <taxon>Neoptera</taxon>
        <taxon>Paraneoptera</taxon>
        <taxon>Psocodea</taxon>
        <taxon>Troctomorpha</taxon>
        <taxon>Phthiraptera</taxon>
        <taxon>Amblycera</taxon>
        <taxon>Menoponidae</taxon>
        <taxon>Menopon</taxon>
    </lineage>
</organism>
<reference evidence="2" key="1">
    <citation type="journal article" date="2024" name="Gigascience">
        <title>Chromosome-level genome of the poultry shaft louse Menopon gallinae provides insight into the host-switching and adaptive evolution of parasitic lice.</title>
        <authorList>
            <person name="Xu Y."/>
            <person name="Ma L."/>
            <person name="Liu S."/>
            <person name="Liang Y."/>
            <person name="Liu Q."/>
            <person name="He Z."/>
            <person name="Tian L."/>
            <person name="Duan Y."/>
            <person name="Cai W."/>
            <person name="Li H."/>
            <person name="Song F."/>
        </authorList>
    </citation>
    <scope>NUCLEOTIDE SEQUENCE</scope>
    <source>
        <strain evidence="2">Cailab_2023a</strain>
    </source>
</reference>
<name>A0AAW2HXV4_9NEOP</name>
<dbReference type="EMBL" id="JARGDH010000002">
    <property type="protein sequence ID" value="KAL0274842.1"/>
    <property type="molecule type" value="Genomic_DNA"/>
</dbReference>
<keyword evidence="1" id="KW-0175">Coiled coil</keyword>
<comment type="caution">
    <text evidence="2">The sequence shown here is derived from an EMBL/GenBank/DDBJ whole genome shotgun (WGS) entry which is preliminary data.</text>
</comment>
<sequence length="172" mass="19380">MRRCAKCRKEELARLQKEQEEAQQQLQHHRSVEQQTDGAIAVIQTPDSVDCTSPSTTNTTFYNLDPPGPGGTYCEIHGYIPPKEGNCVLRRDRNLCPPRGLLPQGPIPSFITINTPEILTSISLFLSGKSVRRKLPPGYVRAFSAPPRTREFQRKVFPTFREKLSNCGCVIR</sequence>
<feature type="coiled-coil region" evidence="1">
    <location>
        <begin position="5"/>
        <end position="35"/>
    </location>
</feature>
<dbReference type="AlphaFoldDB" id="A0AAW2HXV4"/>
<evidence type="ECO:0000256" key="1">
    <source>
        <dbReference type="SAM" id="Coils"/>
    </source>
</evidence>
<evidence type="ECO:0000313" key="2">
    <source>
        <dbReference type="EMBL" id="KAL0274842.1"/>
    </source>
</evidence>